<reference evidence="1 2" key="1">
    <citation type="submission" date="2019-03" db="EMBL/GenBank/DDBJ databases">
        <title>Sequencing 23 genomes of Wallemia ichthyophaga.</title>
        <authorList>
            <person name="Gostincar C."/>
        </authorList>
    </citation>
    <scope>NUCLEOTIDE SEQUENCE [LARGE SCALE GENOMIC DNA]</scope>
    <source>
        <strain evidence="1 2">EXF-8621</strain>
    </source>
</reference>
<comment type="caution">
    <text evidence="1">The sequence shown here is derived from an EMBL/GenBank/DDBJ whole genome shotgun (WGS) entry which is preliminary data.</text>
</comment>
<dbReference type="AlphaFoldDB" id="A0A4T0ICD6"/>
<gene>
    <name evidence="1" type="ORF">E3P90_01712</name>
</gene>
<protein>
    <submittedName>
        <fullName evidence="1">Uncharacterized protein</fullName>
    </submittedName>
</protein>
<proteinExistence type="predicted"/>
<accession>A0A4T0ICD6</accession>
<organism evidence="1 2">
    <name type="scientific">Wallemia ichthyophaga</name>
    <dbReference type="NCBI Taxonomy" id="245174"/>
    <lineage>
        <taxon>Eukaryota</taxon>
        <taxon>Fungi</taxon>
        <taxon>Dikarya</taxon>
        <taxon>Basidiomycota</taxon>
        <taxon>Wallemiomycotina</taxon>
        <taxon>Wallemiomycetes</taxon>
        <taxon>Wallemiales</taxon>
        <taxon>Wallemiaceae</taxon>
        <taxon>Wallemia</taxon>
    </lineage>
</organism>
<name>A0A4T0ICD6_WALIC</name>
<dbReference type="EMBL" id="SPOF01000015">
    <property type="protein sequence ID" value="TIB13276.1"/>
    <property type="molecule type" value="Genomic_DNA"/>
</dbReference>
<sequence length="410" mass="46392">MLSSIGRISSSVIASFSPAMIEAVIKSKKYIQNLNKIEKLMIQAHDVVKSNQSRCSQLDSHLDSVITRCNQLLQLQIHQLHTRYVKINSIDVHLKSITSSYLAKLKESALQLDAIQLPTHTTHTTHSSDSPFYHNTPSTFSEYVDTDVFNTIITSLHQYQQSLTQAGYSSKNLLRCLTMLLNAGPLPSRYALLDEFRGVEAWLDAFRQNIHPTLNAHLASVHVHWTQLIDADADHNLTADEMSILNGDVDELASIVSESESALGDAEGVRSRSDSLRARYEECMRSLQARVEALENKGEVRESLAQSHTLQSDIEKYVDTLQGEIHALHQQADHILEVYAAYARSNLSLRNEFDRQASLVKEIDRVRTEAECRINQLHHLNETNEQAFWESWSARSDELPPKLIHTFRGV</sequence>
<evidence type="ECO:0000313" key="1">
    <source>
        <dbReference type="EMBL" id="TIB13276.1"/>
    </source>
</evidence>
<evidence type="ECO:0000313" key="2">
    <source>
        <dbReference type="Proteomes" id="UP000306954"/>
    </source>
</evidence>
<dbReference type="Proteomes" id="UP000306954">
    <property type="component" value="Unassembled WGS sequence"/>
</dbReference>